<dbReference type="OrthoDB" id="433457at2759"/>
<sequence length="131" mass="14904">MQLIWQLYILRLELASEGLVPANGNVCICTGYYPHYPQHPLSVLKAVPYVFFINCIVKRGLCLFQRLQGENGDDRFLYTIWHPSCPNENCSQDSPATAFYGGYRKEFLFVEIKENLGSNICLASHLASIKI</sequence>
<proteinExistence type="predicted"/>
<evidence type="ECO:0000313" key="3">
    <source>
        <dbReference type="Proteomes" id="UP000228934"/>
    </source>
</evidence>
<evidence type="ECO:0000313" key="2">
    <source>
        <dbReference type="EMBL" id="PIO39025.1"/>
    </source>
</evidence>
<dbReference type="Proteomes" id="UP000228934">
    <property type="component" value="Unassembled WGS sequence"/>
</dbReference>
<organism evidence="2 3">
    <name type="scientific">Aquarana catesbeiana</name>
    <name type="common">American bullfrog</name>
    <name type="synonym">Rana catesbeiana</name>
    <dbReference type="NCBI Taxonomy" id="8400"/>
    <lineage>
        <taxon>Eukaryota</taxon>
        <taxon>Metazoa</taxon>
        <taxon>Chordata</taxon>
        <taxon>Craniata</taxon>
        <taxon>Vertebrata</taxon>
        <taxon>Euteleostomi</taxon>
        <taxon>Amphibia</taxon>
        <taxon>Batrachia</taxon>
        <taxon>Anura</taxon>
        <taxon>Neobatrachia</taxon>
        <taxon>Ranoidea</taxon>
        <taxon>Ranidae</taxon>
        <taxon>Aquarana</taxon>
    </lineage>
</organism>
<protein>
    <submittedName>
        <fullName evidence="2">Uncharacterized protein</fullName>
    </submittedName>
</protein>
<name>A0A2G9SG04_AQUCT</name>
<keyword evidence="3" id="KW-1185">Reference proteome</keyword>
<dbReference type="EMBL" id="KV924763">
    <property type="protein sequence ID" value="PIO39025.1"/>
    <property type="molecule type" value="Genomic_DNA"/>
</dbReference>
<keyword evidence="1" id="KW-0732">Signal</keyword>
<accession>A0A2G9SG04</accession>
<reference evidence="3" key="1">
    <citation type="journal article" date="2017" name="Nat. Commun.">
        <title>The North American bullfrog draft genome provides insight into hormonal regulation of long noncoding RNA.</title>
        <authorList>
            <person name="Hammond S.A."/>
            <person name="Warren R.L."/>
            <person name="Vandervalk B.P."/>
            <person name="Kucuk E."/>
            <person name="Khan H."/>
            <person name="Gibb E.A."/>
            <person name="Pandoh P."/>
            <person name="Kirk H."/>
            <person name="Zhao Y."/>
            <person name="Jones M."/>
            <person name="Mungall A.J."/>
            <person name="Coope R."/>
            <person name="Pleasance S."/>
            <person name="Moore R.A."/>
            <person name="Holt R.A."/>
            <person name="Round J.M."/>
            <person name="Ohora S."/>
            <person name="Walle B.V."/>
            <person name="Veldhoen N."/>
            <person name="Helbing C.C."/>
            <person name="Birol I."/>
        </authorList>
    </citation>
    <scope>NUCLEOTIDE SEQUENCE [LARGE SCALE GENOMIC DNA]</scope>
</reference>
<feature type="signal peptide" evidence="1">
    <location>
        <begin position="1"/>
        <end position="15"/>
    </location>
</feature>
<gene>
    <name evidence="2" type="ORF">AB205_0005860</name>
</gene>
<feature type="chain" id="PRO_5013829649" evidence="1">
    <location>
        <begin position="16"/>
        <end position="131"/>
    </location>
</feature>
<dbReference type="AlphaFoldDB" id="A0A2G9SG04"/>
<evidence type="ECO:0000256" key="1">
    <source>
        <dbReference type="SAM" id="SignalP"/>
    </source>
</evidence>